<keyword evidence="2" id="KW-1133">Transmembrane helix</keyword>
<name>A0A9P4JY78_9PLEO</name>
<feature type="transmembrane region" description="Helical" evidence="2">
    <location>
        <begin position="75"/>
        <end position="97"/>
    </location>
</feature>
<dbReference type="EMBL" id="ML993871">
    <property type="protein sequence ID" value="KAF2204688.1"/>
    <property type="molecule type" value="Genomic_DNA"/>
</dbReference>
<dbReference type="OrthoDB" id="5340195at2759"/>
<dbReference type="AlphaFoldDB" id="A0A9P4JY78"/>
<accession>A0A9P4JY78</accession>
<keyword evidence="2" id="KW-0472">Membrane</keyword>
<feature type="transmembrane region" description="Helical" evidence="2">
    <location>
        <begin position="34"/>
        <end position="55"/>
    </location>
</feature>
<comment type="caution">
    <text evidence="3">The sequence shown here is derived from an EMBL/GenBank/DDBJ whole genome shotgun (WGS) entry which is preliminary data.</text>
</comment>
<proteinExistence type="predicted"/>
<protein>
    <submittedName>
        <fullName evidence="3">Uncharacterized protein</fullName>
    </submittedName>
</protein>
<evidence type="ECO:0000313" key="4">
    <source>
        <dbReference type="Proteomes" id="UP000799536"/>
    </source>
</evidence>
<feature type="compositionally biased region" description="Basic and acidic residues" evidence="1">
    <location>
        <begin position="662"/>
        <end position="672"/>
    </location>
</feature>
<dbReference type="Proteomes" id="UP000799536">
    <property type="component" value="Unassembled WGS sequence"/>
</dbReference>
<reference evidence="3" key="1">
    <citation type="journal article" date="2020" name="Stud. Mycol.">
        <title>101 Dothideomycetes genomes: a test case for predicting lifestyles and emergence of pathogens.</title>
        <authorList>
            <person name="Haridas S."/>
            <person name="Albert R."/>
            <person name="Binder M."/>
            <person name="Bloem J."/>
            <person name="Labutti K."/>
            <person name="Salamov A."/>
            <person name="Andreopoulos B."/>
            <person name="Baker S."/>
            <person name="Barry K."/>
            <person name="Bills G."/>
            <person name="Bluhm B."/>
            <person name="Cannon C."/>
            <person name="Castanera R."/>
            <person name="Culley D."/>
            <person name="Daum C."/>
            <person name="Ezra D."/>
            <person name="Gonzalez J."/>
            <person name="Henrissat B."/>
            <person name="Kuo A."/>
            <person name="Liang C."/>
            <person name="Lipzen A."/>
            <person name="Lutzoni F."/>
            <person name="Magnuson J."/>
            <person name="Mondo S."/>
            <person name="Nolan M."/>
            <person name="Ohm R."/>
            <person name="Pangilinan J."/>
            <person name="Park H.-J."/>
            <person name="Ramirez L."/>
            <person name="Alfaro M."/>
            <person name="Sun H."/>
            <person name="Tritt A."/>
            <person name="Yoshinaga Y."/>
            <person name="Zwiers L.-H."/>
            <person name="Turgeon B."/>
            <person name="Goodwin S."/>
            <person name="Spatafora J."/>
            <person name="Crous P."/>
            <person name="Grigoriev I."/>
        </authorList>
    </citation>
    <scope>NUCLEOTIDE SEQUENCE</scope>
    <source>
        <strain evidence="3">ATCC 74209</strain>
    </source>
</reference>
<gene>
    <name evidence="3" type="ORF">GQ43DRAFT_364113</name>
</gene>
<evidence type="ECO:0000256" key="1">
    <source>
        <dbReference type="SAM" id="MobiDB-lite"/>
    </source>
</evidence>
<feature type="transmembrane region" description="Helical" evidence="2">
    <location>
        <begin position="543"/>
        <end position="565"/>
    </location>
</feature>
<dbReference type="PANTHER" id="PTHR35041:SF3">
    <property type="entry name" value="FORMYLMETHIONINE DEFORMYLASE-LIKE PROTEIN"/>
    <property type="match status" value="1"/>
</dbReference>
<feature type="transmembrane region" description="Helical" evidence="2">
    <location>
        <begin position="139"/>
        <end position="161"/>
    </location>
</feature>
<keyword evidence="4" id="KW-1185">Reference proteome</keyword>
<feature type="region of interest" description="Disordered" evidence="1">
    <location>
        <begin position="659"/>
        <end position="682"/>
    </location>
</feature>
<evidence type="ECO:0000256" key="2">
    <source>
        <dbReference type="SAM" id="Phobius"/>
    </source>
</evidence>
<feature type="compositionally biased region" description="Acidic residues" evidence="1">
    <location>
        <begin position="673"/>
        <end position="682"/>
    </location>
</feature>
<organism evidence="3 4">
    <name type="scientific">Delitschia confertaspora ATCC 74209</name>
    <dbReference type="NCBI Taxonomy" id="1513339"/>
    <lineage>
        <taxon>Eukaryota</taxon>
        <taxon>Fungi</taxon>
        <taxon>Dikarya</taxon>
        <taxon>Ascomycota</taxon>
        <taxon>Pezizomycotina</taxon>
        <taxon>Dothideomycetes</taxon>
        <taxon>Pleosporomycetidae</taxon>
        <taxon>Pleosporales</taxon>
        <taxon>Delitschiaceae</taxon>
        <taxon>Delitschia</taxon>
    </lineage>
</organism>
<keyword evidence="2" id="KW-0812">Transmembrane</keyword>
<sequence>MSTFDSRLSPYKSTDVDTQALVNRRAGETVQWHIHWYTPAITVALFVGGFMGAVAHHLFYKHLNGRPAENQLLMIRYGTALAFFTKATLVGTVILCYRQRIWHTFRKKAMTISAIDGLFAATEDPTSFRIGEMIKNAKLATLMALCSWLIPIASVLSPASLTSDMMTSSVSTHCPNVATLDFGREAVNNFRLDTDFPGSTLLYYNTTDINATTPGWFDYYDQPSKFMRRLAIIVVYLKEPRQYANASVEACGSGWNCTYSISFQAPGYKCEEVASSEHPNTDEIVAQGAPFNISLIAPEGDYVYYANVDLGDYEDPQVDTGRDGMPVHKGSFPDLLGVFQSEPVLWIGYAINTSQPYEPTSKKFKQWRNVHEAKIMKCVAHHTEYTFELNYTDGIQYTRRKQRNFLKPLVDTNITITSENHNKSTASPSSNYIRPNTDVPLYKRTAAYHAMGALFRNFLRGDISKGPDSPSPVTRSDISETRLVIPKTAYPVQDLQEQVQLMFEDMIITLLSERHLIVSTNISVPCSKSRTVNVYVYYPEGLWIGYAIVITVALLSMIIGAWSIFQNGVTSDTHFSRIMVTTRNPTIDRLSVGACLGGDPFPTDLKRAKLRFGVLVEDEPKEGQFGVLEHCTFGTVGETKDIVKYGKYAGLRRWSKGLNGEVGDRDEEKGMLEEAEEDAAVH</sequence>
<dbReference type="PANTHER" id="PTHR35041">
    <property type="entry name" value="MEDIATOR OF RNA POLYMERASE II TRANSCRIPTION SUBUNIT 1"/>
    <property type="match status" value="1"/>
</dbReference>
<evidence type="ECO:0000313" key="3">
    <source>
        <dbReference type="EMBL" id="KAF2204688.1"/>
    </source>
</evidence>